<reference evidence="2 3" key="1">
    <citation type="submission" date="2013-07" db="EMBL/GenBank/DDBJ databases">
        <title>The Genome Sequence of Kwoniella mangroviensis CBS10435.</title>
        <authorList>
            <consortium name="The Broad Institute Genome Sequencing Platform"/>
            <person name="Cuomo C."/>
            <person name="Litvintseva A."/>
            <person name="Chen Y."/>
            <person name="Heitman J."/>
            <person name="Sun S."/>
            <person name="Springer D."/>
            <person name="Dromer F."/>
            <person name="Young S.K."/>
            <person name="Zeng Q."/>
            <person name="Gargeya S."/>
            <person name="Fitzgerald M."/>
            <person name="Abouelleil A."/>
            <person name="Alvarado L."/>
            <person name="Berlin A.M."/>
            <person name="Chapman S.B."/>
            <person name="Dewar J."/>
            <person name="Goldberg J."/>
            <person name="Griggs A."/>
            <person name="Gujja S."/>
            <person name="Hansen M."/>
            <person name="Howarth C."/>
            <person name="Imamovic A."/>
            <person name="Larimer J."/>
            <person name="McCowan C."/>
            <person name="Murphy C."/>
            <person name="Pearson M."/>
            <person name="Priest M."/>
            <person name="Roberts A."/>
            <person name="Saif S."/>
            <person name="Shea T."/>
            <person name="Sykes S."/>
            <person name="Wortman J."/>
            <person name="Nusbaum C."/>
            <person name="Birren B."/>
        </authorList>
    </citation>
    <scope>NUCLEOTIDE SEQUENCE [LARGE SCALE GENOMIC DNA]</scope>
    <source>
        <strain evidence="2 3">CBS 10435</strain>
    </source>
</reference>
<evidence type="ECO:0000313" key="2">
    <source>
        <dbReference type="EMBL" id="OCF54900.1"/>
    </source>
</evidence>
<feature type="compositionally biased region" description="Pro residues" evidence="1">
    <location>
        <begin position="1"/>
        <end position="10"/>
    </location>
</feature>
<name>A0A1B9IHP2_9TREE</name>
<sequence length="144" mass="16033">MTFQPQPPSPGSSSTSSRDRYTFNIDEKQSRQGNVSKHPYMSEYRERQGSASDESTGPYDHLAHRPRKSFLKRLTSCFEFDDSDPVARYRPRHEAIFGKNPVYRNHQIQPQNDTQSKMIPSETQAPNSFAGGMTGGSGTGGGAC</sequence>
<feature type="region of interest" description="Disordered" evidence="1">
    <location>
        <begin position="1"/>
        <end position="62"/>
    </location>
</feature>
<dbReference type="AlphaFoldDB" id="A0A1B9IHP2"/>
<evidence type="ECO:0000256" key="1">
    <source>
        <dbReference type="SAM" id="MobiDB-lite"/>
    </source>
</evidence>
<protein>
    <submittedName>
        <fullName evidence="2">Uncharacterized protein</fullName>
    </submittedName>
</protein>
<gene>
    <name evidence="2" type="ORF">L486_07556</name>
</gene>
<dbReference type="Proteomes" id="UP000092583">
    <property type="component" value="Unassembled WGS sequence"/>
</dbReference>
<reference evidence="3" key="2">
    <citation type="submission" date="2013-12" db="EMBL/GenBank/DDBJ databases">
        <title>Evolution of pathogenesis and genome organization in the Tremellales.</title>
        <authorList>
            <person name="Cuomo C."/>
            <person name="Litvintseva A."/>
            <person name="Heitman J."/>
            <person name="Chen Y."/>
            <person name="Sun S."/>
            <person name="Springer D."/>
            <person name="Dromer F."/>
            <person name="Young S."/>
            <person name="Zeng Q."/>
            <person name="Chapman S."/>
            <person name="Gujja S."/>
            <person name="Saif S."/>
            <person name="Birren B."/>
        </authorList>
    </citation>
    <scope>NUCLEOTIDE SEQUENCE [LARGE SCALE GENOMIC DNA]</scope>
    <source>
        <strain evidence="3">CBS 10435</strain>
    </source>
</reference>
<evidence type="ECO:0000313" key="3">
    <source>
        <dbReference type="Proteomes" id="UP000092583"/>
    </source>
</evidence>
<feature type="region of interest" description="Disordered" evidence="1">
    <location>
        <begin position="98"/>
        <end position="144"/>
    </location>
</feature>
<organism evidence="2 3">
    <name type="scientific">Kwoniella mangroviensis CBS 10435</name>
    <dbReference type="NCBI Taxonomy" id="1331196"/>
    <lineage>
        <taxon>Eukaryota</taxon>
        <taxon>Fungi</taxon>
        <taxon>Dikarya</taxon>
        <taxon>Basidiomycota</taxon>
        <taxon>Agaricomycotina</taxon>
        <taxon>Tremellomycetes</taxon>
        <taxon>Tremellales</taxon>
        <taxon>Cryptococcaceae</taxon>
        <taxon>Kwoniella</taxon>
    </lineage>
</organism>
<proteinExistence type="predicted"/>
<feature type="compositionally biased region" description="Basic and acidic residues" evidence="1">
    <location>
        <begin position="17"/>
        <end position="30"/>
    </location>
</feature>
<feature type="compositionally biased region" description="Polar residues" evidence="1">
    <location>
        <begin position="106"/>
        <end position="127"/>
    </location>
</feature>
<dbReference type="EMBL" id="KI669468">
    <property type="protein sequence ID" value="OCF54900.1"/>
    <property type="molecule type" value="Genomic_DNA"/>
</dbReference>
<keyword evidence="3" id="KW-1185">Reference proteome</keyword>
<feature type="compositionally biased region" description="Gly residues" evidence="1">
    <location>
        <begin position="132"/>
        <end position="144"/>
    </location>
</feature>
<dbReference type="OrthoDB" id="2563169at2759"/>
<accession>A0A1B9IHP2</accession>